<dbReference type="Gene3D" id="3.40.50.1390">
    <property type="entry name" value="Resolvase, N-terminal catalytic domain"/>
    <property type="match status" value="1"/>
</dbReference>
<protein>
    <submittedName>
        <fullName evidence="2">Resolvase</fullName>
    </submittedName>
</protein>
<dbReference type="OrthoDB" id="9797501at2"/>
<keyword evidence="2" id="KW-0614">Plasmid</keyword>
<dbReference type="PROSITE" id="PS51736">
    <property type="entry name" value="RECOMBINASES_3"/>
    <property type="match status" value="1"/>
</dbReference>
<dbReference type="EMBL" id="AE015933">
    <property type="protein sequence ID" value="AAO06176.1"/>
    <property type="molecule type" value="Genomic_DNA"/>
</dbReference>
<dbReference type="GO" id="GO:0000150">
    <property type="term" value="F:DNA strand exchange activity"/>
    <property type="evidence" value="ECO:0007669"/>
    <property type="project" value="InterPro"/>
</dbReference>
<dbReference type="InterPro" id="IPR036162">
    <property type="entry name" value="Resolvase-like_N_sf"/>
</dbReference>
<gene>
    <name evidence="2" type="ordered locus">SE_p412</name>
</gene>
<proteinExistence type="predicted"/>
<reference evidence="2 3" key="1">
    <citation type="journal article" date="2003" name="Mol. Microbiol.">
        <title>Genome-based analysis of virulence genes in a non-biofilm-forming Staphylococcus epidermidis strain (ATCC 12228).</title>
        <authorList>
            <person name="Zhang Y.Q."/>
            <person name="Ren S.X."/>
            <person name="Li H.L."/>
            <person name="Wang Y.X."/>
            <person name="Fu G."/>
            <person name="Yang J."/>
            <person name="Qin Z.Q."/>
            <person name="Miao Y.G."/>
            <person name="Wang W.Y."/>
            <person name="Chen R.S."/>
            <person name="Shen Y."/>
            <person name="Chen Z."/>
            <person name="Yuan Z.H."/>
            <person name="Zhao G.P."/>
            <person name="Qu D."/>
            <person name="Danchin A."/>
            <person name="Wen Y.M."/>
        </authorList>
    </citation>
    <scope>NUCLEOTIDE SEQUENCE [LARGE SCALE GENOMIC DNA]</scope>
    <source>
        <strain evidence="3">ATCC 12228 / FDA PCI 1200</strain>
        <plasmid evidence="2 3">pSE-12228-04</plasmid>
    </source>
</reference>
<dbReference type="KEGG" id="sep:SE_p412"/>
<accession>A0A0H2VL41</accession>
<dbReference type="InterPro" id="IPR006119">
    <property type="entry name" value="Resolv_N"/>
</dbReference>
<sequence length="195" mass="22944">MKLCVILFYVRWCNKMKYGYIRPVTINDTVTEQAKKIEIYTKNILKETHANNKKRNELNTLLNSKLVFGDTLYITDLCIIADSTKHLVDILDLLSAKGISLYIINLNKNLIADTNENFIKTLHEITDFQSDIVKFRTRMGLENYTREGKRLGRPKRDDKNLRDAIEMYMSKKYTLDEIKEKTNISRATLYRHLDK</sequence>
<evidence type="ECO:0000313" key="3">
    <source>
        <dbReference type="Proteomes" id="UP000001411"/>
    </source>
</evidence>
<dbReference type="Proteomes" id="UP000001411">
    <property type="component" value="Plasmid pSE-12228-04"/>
</dbReference>
<organism evidence="2 3">
    <name type="scientific">Staphylococcus epidermidis (strain ATCC 12228 / FDA PCI 1200)</name>
    <dbReference type="NCBI Taxonomy" id="176280"/>
    <lineage>
        <taxon>Bacteria</taxon>
        <taxon>Bacillati</taxon>
        <taxon>Bacillota</taxon>
        <taxon>Bacilli</taxon>
        <taxon>Bacillales</taxon>
        <taxon>Staphylococcaceae</taxon>
        <taxon>Staphylococcus</taxon>
    </lineage>
</organism>
<name>A0A0H2VL41_STAES</name>
<dbReference type="HOGENOM" id="CLU_010686_8_1_9"/>
<dbReference type="PATRIC" id="fig|176280.10.peg.2406"/>
<evidence type="ECO:0000313" key="2">
    <source>
        <dbReference type="EMBL" id="AAO06176.1"/>
    </source>
</evidence>
<dbReference type="Pfam" id="PF00239">
    <property type="entry name" value="Resolvase"/>
    <property type="match status" value="1"/>
</dbReference>
<evidence type="ECO:0000259" key="1">
    <source>
        <dbReference type="PROSITE" id="PS51736"/>
    </source>
</evidence>
<dbReference type="AlphaFoldDB" id="A0A0H2VL41"/>
<dbReference type="GO" id="GO:0003677">
    <property type="term" value="F:DNA binding"/>
    <property type="evidence" value="ECO:0007669"/>
    <property type="project" value="InterPro"/>
</dbReference>
<dbReference type="SMART" id="SM00857">
    <property type="entry name" value="Resolvase"/>
    <property type="match status" value="1"/>
</dbReference>
<geneLocation type="plasmid" evidence="2 3">
    <name>pSE-12228-04</name>
</geneLocation>
<dbReference type="SUPFAM" id="SSF53041">
    <property type="entry name" value="Resolvase-like"/>
    <property type="match status" value="1"/>
</dbReference>
<dbReference type="CDD" id="cd03768">
    <property type="entry name" value="SR_ResInv"/>
    <property type="match status" value="1"/>
</dbReference>
<feature type="domain" description="Resolvase/invertase-type recombinase catalytic" evidence="1">
    <location>
        <begin position="16"/>
        <end position="156"/>
    </location>
</feature>
<dbReference type="Gene3D" id="1.10.10.60">
    <property type="entry name" value="Homeodomain-like"/>
    <property type="match status" value="1"/>
</dbReference>